<reference evidence="3" key="1">
    <citation type="submission" date="2020-07" db="EMBL/GenBank/DDBJ databases">
        <title>Genome sequence and genetic diversity analysis of an under-domesticated orphan crop, white fonio (Digitaria exilis).</title>
        <authorList>
            <person name="Bennetzen J.L."/>
            <person name="Chen S."/>
            <person name="Ma X."/>
            <person name="Wang X."/>
            <person name="Yssel A.E.J."/>
            <person name="Chaluvadi S.R."/>
            <person name="Johnson M."/>
            <person name="Gangashetty P."/>
            <person name="Hamidou F."/>
            <person name="Sanogo M.D."/>
            <person name="Zwaenepoel A."/>
            <person name="Wallace J."/>
            <person name="Van De Peer Y."/>
            <person name="Van Deynze A."/>
        </authorList>
    </citation>
    <scope>NUCLEOTIDE SEQUENCE</scope>
    <source>
        <tissue evidence="3">Leaves</tissue>
    </source>
</reference>
<dbReference type="Proteomes" id="UP000636709">
    <property type="component" value="Unassembled WGS sequence"/>
</dbReference>
<dbReference type="PANTHER" id="PTHR33110:SF43">
    <property type="entry name" value="F-BOX DOMAIN-CONTAINING PROTEIN"/>
    <property type="match status" value="1"/>
</dbReference>
<gene>
    <name evidence="3" type="ORF">HU200_030649</name>
</gene>
<evidence type="ECO:0000256" key="1">
    <source>
        <dbReference type="SAM" id="MobiDB-lite"/>
    </source>
</evidence>
<accession>A0A835BRK9</accession>
<feature type="region of interest" description="Disordered" evidence="1">
    <location>
        <begin position="1"/>
        <end position="22"/>
    </location>
</feature>
<keyword evidence="4" id="KW-1185">Reference proteome</keyword>
<dbReference type="Pfam" id="PF03478">
    <property type="entry name" value="Beta-prop_KIB1-4"/>
    <property type="match status" value="1"/>
</dbReference>
<feature type="domain" description="KIB1-4 beta-propeller" evidence="2">
    <location>
        <begin position="65"/>
        <end position="340"/>
    </location>
</feature>
<proteinExistence type="predicted"/>
<organism evidence="3 4">
    <name type="scientific">Digitaria exilis</name>
    <dbReference type="NCBI Taxonomy" id="1010633"/>
    <lineage>
        <taxon>Eukaryota</taxon>
        <taxon>Viridiplantae</taxon>
        <taxon>Streptophyta</taxon>
        <taxon>Embryophyta</taxon>
        <taxon>Tracheophyta</taxon>
        <taxon>Spermatophyta</taxon>
        <taxon>Magnoliopsida</taxon>
        <taxon>Liliopsida</taxon>
        <taxon>Poales</taxon>
        <taxon>Poaceae</taxon>
        <taxon>PACMAD clade</taxon>
        <taxon>Panicoideae</taxon>
        <taxon>Panicodae</taxon>
        <taxon>Paniceae</taxon>
        <taxon>Anthephorinae</taxon>
        <taxon>Digitaria</taxon>
    </lineage>
</organism>
<sequence length="356" mass="39662">MVGPSSRAPQYGVPSPPDTGGPSLLSYRLPHMVLRGTAMPLPLPSPVPWLVLPRGDIISFPHGETFQLPPGVRCHNSCGEWLLLSRDDDSCFLMNPFTKATMPIPSLSSYSYYEEPVEIAEDCLAPENEMQGNWSHNKDTYEMSVLTLVVCSTHLIAAIVAVGDLGTIALCQPGASAWSVNAHEDCRWLSHMVFFQGKLYALDSNTDVEDLISIDIVDEHDSDKPRVSRIERVIEGRSLPSQVYSMCLCYLLESHGTLLMIRRKLSYKSEHKSGNRDGGILVASSSEFQVFEPDFEQALWFEVGTLGNDRALFLGRGCSRAFIVSPFDLSRDCLFFIDDYTDWLGRKQLNLAESMT</sequence>
<dbReference type="EMBL" id="JACEFO010001767">
    <property type="protein sequence ID" value="KAF8706385.1"/>
    <property type="molecule type" value="Genomic_DNA"/>
</dbReference>
<comment type="caution">
    <text evidence="3">The sequence shown here is derived from an EMBL/GenBank/DDBJ whole genome shotgun (WGS) entry which is preliminary data.</text>
</comment>
<protein>
    <recommendedName>
        <fullName evidence="2">KIB1-4 beta-propeller domain-containing protein</fullName>
    </recommendedName>
</protein>
<dbReference type="PANTHER" id="PTHR33110">
    <property type="entry name" value="F-BOX/KELCH-REPEAT PROTEIN-RELATED"/>
    <property type="match status" value="1"/>
</dbReference>
<name>A0A835BRK9_9POAL</name>
<dbReference type="OrthoDB" id="689642at2759"/>
<evidence type="ECO:0000313" key="4">
    <source>
        <dbReference type="Proteomes" id="UP000636709"/>
    </source>
</evidence>
<evidence type="ECO:0000259" key="2">
    <source>
        <dbReference type="Pfam" id="PF03478"/>
    </source>
</evidence>
<dbReference type="InterPro" id="IPR005174">
    <property type="entry name" value="KIB1-4_b-propeller"/>
</dbReference>
<dbReference type="AlphaFoldDB" id="A0A835BRK9"/>
<evidence type="ECO:0000313" key="3">
    <source>
        <dbReference type="EMBL" id="KAF8706385.1"/>
    </source>
</evidence>